<evidence type="ECO:0008006" key="4">
    <source>
        <dbReference type="Google" id="ProtNLM"/>
    </source>
</evidence>
<evidence type="ECO:0000313" key="3">
    <source>
        <dbReference type="Proteomes" id="UP000766486"/>
    </source>
</evidence>
<dbReference type="Proteomes" id="UP000766486">
    <property type="component" value="Unassembled WGS sequence"/>
</dbReference>
<keyword evidence="3" id="KW-1185">Reference proteome</keyword>
<evidence type="ECO:0000313" key="2">
    <source>
        <dbReference type="EMBL" id="VUC26971.1"/>
    </source>
</evidence>
<gene>
    <name evidence="2" type="ORF">CLO192961_LOCUS200223</name>
</gene>
<comment type="caution">
    <text evidence="2">The sequence shown here is derived from an EMBL/GenBank/DDBJ whole genome shotgun (WGS) entry which is preliminary data.</text>
</comment>
<sequence length="153" mass="16761">MSGFEIVGLIGAIPGVVTLVTESITLITRCASSKKLSDATKGSHLQLVAIKDLLIDLEARCKDPTKGHWLPDDIRNIKQSVKELGDELENLKKLLNSIALACTKGQGRFVRRVQLVFSGYATQFKEQFARIEAIKSLLVLILTKGINSNLEQG</sequence>
<feature type="coiled-coil region" evidence="1">
    <location>
        <begin position="74"/>
        <end position="101"/>
    </location>
</feature>
<organism evidence="2 3">
    <name type="scientific">Bionectria ochroleuca</name>
    <name type="common">Gliocladium roseum</name>
    <dbReference type="NCBI Taxonomy" id="29856"/>
    <lineage>
        <taxon>Eukaryota</taxon>
        <taxon>Fungi</taxon>
        <taxon>Dikarya</taxon>
        <taxon>Ascomycota</taxon>
        <taxon>Pezizomycotina</taxon>
        <taxon>Sordariomycetes</taxon>
        <taxon>Hypocreomycetidae</taxon>
        <taxon>Hypocreales</taxon>
        <taxon>Bionectriaceae</taxon>
        <taxon>Clonostachys</taxon>
    </lineage>
</organism>
<dbReference type="EMBL" id="CABFNS010000761">
    <property type="protein sequence ID" value="VUC26971.1"/>
    <property type="molecule type" value="Genomic_DNA"/>
</dbReference>
<protein>
    <recommendedName>
        <fullName evidence="4">Fungal N-terminal domain-containing protein</fullName>
    </recommendedName>
</protein>
<name>A0ABY6U9J2_BIOOC</name>
<keyword evidence="1" id="KW-0175">Coiled coil</keyword>
<reference evidence="2 3" key="1">
    <citation type="submission" date="2019-06" db="EMBL/GenBank/DDBJ databases">
        <authorList>
            <person name="Broberg M."/>
        </authorList>
    </citation>
    <scope>NUCLEOTIDE SEQUENCE [LARGE SCALE GENOMIC DNA]</scope>
</reference>
<accession>A0ABY6U9J2</accession>
<proteinExistence type="predicted"/>
<evidence type="ECO:0000256" key="1">
    <source>
        <dbReference type="SAM" id="Coils"/>
    </source>
</evidence>